<protein>
    <submittedName>
        <fullName evidence="1">O-fucosyltransferase 7</fullName>
    </submittedName>
</protein>
<sequence length="232" mass="25206">MVGGNKSWIVELVPPHLPRAPLPPSKLDVTSGILDFDKLWKPPPNRDYVPCVEPSSNYTTSGGSQGYLLRLPLIEEQLGKLVTDDPSIVETSLAKYGDIVYPDRASALHSIQGTIVTVQGKDRLLVKCVVAVGIGRVIRSLLDVLLTNSVIGMVSNINNGSRPIFEMESVWVGSAHSVDSLTNENCLSLVQSNSVVGDWCVVVEFWCVNLILLLRNGEWVCSFSCSIGGNED</sequence>
<accession>A0ACC0GLH1</accession>
<name>A0ACC0GLH1_9ERIC</name>
<evidence type="ECO:0000313" key="2">
    <source>
        <dbReference type="Proteomes" id="UP001060215"/>
    </source>
</evidence>
<comment type="caution">
    <text evidence="1">The sequence shown here is derived from an EMBL/GenBank/DDBJ whole genome shotgun (WGS) entry which is preliminary data.</text>
</comment>
<evidence type="ECO:0000313" key="1">
    <source>
        <dbReference type="EMBL" id="KAI8001433.1"/>
    </source>
</evidence>
<keyword evidence="2" id="KW-1185">Reference proteome</keyword>
<dbReference type="Proteomes" id="UP001060215">
    <property type="component" value="Chromosome 8"/>
</dbReference>
<dbReference type="EMBL" id="CM045765">
    <property type="protein sequence ID" value="KAI8001433.1"/>
    <property type="molecule type" value="Genomic_DNA"/>
</dbReference>
<reference evidence="1 2" key="1">
    <citation type="journal article" date="2022" name="Plant J.">
        <title>Chromosome-level genome of Camellia lanceoleosa provides a valuable resource for understanding genome evolution and self-incompatibility.</title>
        <authorList>
            <person name="Gong W."/>
            <person name="Xiao S."/>
            <person name="Wang L."/>
            <person name="Liao Z."/>
            <person name="Chang Y."/>
            <person name="Mo W."/>
            <person name="Hu G."/>
            <person name="Li W."/>
            <person name="Zhao G."/>
            <person name="Zhu H."/>
            <person name="Hu X."/>
            <person name="Ji K."/>
            <person name="Xiang X."/>
            <person name="Song Q."/>
            <person name="Yuan D."/>
            <person name="Jin S."/>
            <person name="Zhang L."/>
        </authorList>
    </citation>
    <scope>NUCLEOTIDE SEQUENCE [LARGE SCALE GENOMIC DNA]</scope>
    <source>
        <strain evidence="1">SQ_2022a</strain>
    </source>
</reference>
<proteinExistence type="predicted"/>
<organism evidence="1 2">
    <name type="scientific">Camellia lanceoleosa</name>
    <dbReference type="NCBI Taxonomy" id="1840588"/>
    <lineage>
        <taxon>Eukaryota</taxon>
        <taxon>Viridiplantae</taxon>
        <taxon>Streptophyta</taxon>
        <taxon>Embryophyta</taxon>
        <taxon>Tracheophyta</taxon>
        <taxon>Spermatophyta</taxon>
        <taxon>Magnoliopsida</taxon>
        <taxon>eudicotyledons</taxon>
        <taxon>Gunneridae</taxon>
        <taxon>Pentapetalae</taxon>
        <taxon>asterids</taxon>
        <taxon>Ericales</taxon>
        <taxon>Theaceae</taxon>
        <taxon>Camellia</taxon>
    </lineage>
</organism>
<gene>
    <name evidence="1" type="ORF">LOK49_LG09G01716</name>
</gene>